<evidence type="ECO:0000259" key="1">
    <source>
        <dbReference type="Pfam" id="PF14213"/>
    </source>
</evidence>
<dbReference type="EMBL" id="CP121769">
    <property type="protein sequence ID" value="WGE11149.1"/>
    <property type="molecule type" value="Genomic_DNA"/>
</dbReference>
<evidence type="ECO:0000313" key="2">
    <source>
        <dbReference type="EMBL" id="WGE11149.1"/>
    </source>
</evidence>
<organism evidence="2 3">
    <name type="scientific">Glaesserella parasuis</name>
    <name type="common">Haemophilus parasuis</name>
    <dbReference type="NCBI Taxonomy" id="738"/>
    <lineage>
        <taxon>Bacteria</taxon>
        <taxon>Pseudomonadati</taxon>
        <taxon>Pseudomonadota</taxon>
        <taxon>Gammaproteobacteria</taxon>
        <taxon>Pasteurellales</taxon>
        <taxon>Pasteurellaceae</taxon>
        <taxon>Glaesserella</taxon>
    </lineage>
</organism>
<dbReference type="InterPro" id="IPR025474">
    <property type="entry name" value="DUF4325"/>
</dbReference>
<accession>A0AAJ6AER5</accession>
<evidence type="ECO:0000313" key="3">
    <source>
        <dbReference type="Proteomes" id="UP001222296"/>
    </source>
</evidence>
<proteinExistence type="predicted"/>
<feature type="domain" description="DUF4325" evidence="1">
    <location>
        <begin position="28"/>
        <end position="87"/>
    </location>
</feature>
<gene>
    <name evidence="2" type="ORF">QBL01_06195</name>
</gene>
<protein>
    <submittedName>
        <fullName evidence="2">DUF4325 domain-containing protein</fullName>
    </submittedName>
</protein>
<name>A0AAJ6AER5_GLAPU</name>
<dbReference type="Proteomes" id="UP001222296">
    <property type="component" value="Chromosome"/>
</dbReference>
<reference evidence="2" key="1">
    <citation type="submission" date="2023-04" db="EMBL/GenBank/DDBJ databases">
        <title>Molecular characterization of the Integrative and Conjugative elements harboring multidrug-resistance gene from Glaesserella (Haemophilus) parasuis.</title>
        <authorList>
            <person name="Che Y."/>
            <person name="Zhou L."/>
        </authorList>
    </citation>
    <scope>NUCLEOTIDE SEQUENCE</scope>
    <source>
        <strain evidence="2">Z44</strain>
    </source>
</reference>
<dbReference type="AlphaFoldDB" id="A0AAJ6AER5"/>
<dbReference type="RefSeq" id="WP_160432771.1">
    <property type="nucleotide sequence ID" value="NZ_CP121769.1"/>
</dbReference>
<sequence>MTEKIINVCKDFSTDPWGRFVTDNPLSSGEAFRKEYLLQAFKENDKVTVDFSDLEYVPDSSFLGEAFIGLVKSDHFSYEEVLSKLNILPKDGFYPELIKRLFMLAKNENVIL</sequence>
<dbReference type="Pfam" id="PF14213">
    <property type="entry name" value="DUF4325"/>
    <property type="match status" value="1"/>
</dbReference>